<dbReference type="AlphaFoldDB" id="A0A0C4EF90"/>
<dbReference type="OrthoDB" id="2157530at2759"/>
<evidence type="ECO:0000259" key="2">
    <source>
        <dbReference type="Pfam" id="PF06985"/>
    </source>
</evidence>
<dbReference type="EMBL" id="ADBL01002818">
    <property type="status" value="NOT_ANNOTATED_CDS"/>
    <property type="molecule type" value="Genomic_DNA"/>
</dbReference>
<reference evidence="5" key="1">
    <citation type="submission" date="2010-05" db="EMBL/GenBank/DDBJ databases">
        <title>The genome sequence of Magnaporthe poae strain ATCC 64411.</title>
        <authorList>
            <person name="Ma L.-J."/>
            <person name="Dead R."/>
            <person name="Young S."/>
            <person name="Zeng Q."/>
            <person name="Koehrsen M."/>
            <person name="Alvarado L."/>
            <person name="Berlin A."/>
            <person name="Chapman S.B."/>
            <person name="Chen Z."/>
            <person name="Freedman E."/>
            <person name="Gellesch M."/>
            <person name="Goldberg J."/>
            <person name="Griggs A."/>
            <person name="Gujja S."/>
            <person name="Heilman E.R."/>
            <person name="Heiman D."/>
            <person name="Hepburn T."/>
            <person name="Howarth C."/>
            <person name="Jen D."/>
            <person name="Larson L."/>
            <person name="Mehta T."/>
            <person name="Neiman D."/>
            <person name="Pearson M."/>
            <person name="Roberts A."/>
            <person name="Saif S."/>
            <person name="Shea T."/>
            <person name="Shenoy N."/>
            <person name="Sisk P."/>
            <person name="Stolte C."/>
            <person name="Sykes S."/>
            <person name="Walk T."/>
            <person name="White J."/>
            <person name="Yandava C."/>
            <person name="Haas B."/>
            <person name="Nusbaum C."/>
            <person name="Birren B."/>
        </authorList>
    </citation>
    <scope>NUCLEOTIDE SEQUENCE [LARGE SCALE GENOMIC DNA]</scope>
    <source>
        <strain evidence="5">ATCC 64411 / 73-15</strain>
    </source>
</reference>
<evidence type="ECO:0000313" key="3">
    <source>
        <dbReference type="EMBL" id="KLU92484.1"/>
    </source>
</evidence>
<dbReference type="InterPro" id="IPR010730">
    <property type="entry name" value="HET"/>
</dbReference>
<reference evidence="3" key="2">
    <citation type="submission" date="2010-05" db="EMBL/GenBank/DDBJ databases">
        <title>The Genome Sequence of Magnaporthe poae strain ATCC 64411.</title>
        <authorList>
            <consortium name="The Broad Institute Genome Sequencing Platform"/>
            <consortium name="Broad Institute Genome Sequencing Center for Infectious Disease"/>
            <person name="Ma L.-J."/>
            <person name="Dead R."/>
            <person name="Young S."/>
            <person name="Zeng Q."/>
            <person name="Koehrsen M."/>
            <person name="Alvarado L."/>
            <person name="Berlin A."/>
            <person name="Chapman S.B."/>
            <person name="Chen Z."/>
            <person name="Freedman E."/>
            <person name="Gellesch M."/>
            <person name="Goldberg J."/>
            <person name="Griggs A."/>
            <person name="Gujja S."/>
            <person name="Heilman E.R."/>
            <person name="Heiman D."/>
            <person name="Hepburn T."/>
            <person name="Howarth C."/>
            <person name="Jen D."/>
            <person name="Larson L."/>
            <person name="Mehta T."/>
            <person name="Neiman D."/>
            <person name="Pearson M."/>
            <person name="Roberts A."/>
            <person name="Saif S."/>
            <person name="Shea T."/>
            <person name="Shenoy N."/>
            <person name="Sisk P."/>
            <person name="Stolte C."/>
            <person name="Sykes S."/>
            <person name="Walk T."/>
            <person name="White J."/>
            <person name="Yandava C."/>
            <person name="Haas B."/>
            <person name="Nusbaum C."/>
            <person name="Birren B."/>
        </authorList>
    </citation>
    <scope>NUCLEOTIDE SEQUENCE</scope>
    <source>
        <strain evidence="3">ATCC 64411</strain>
    </source>
</reference>
<dbReference type="EnsemblFungi" id="MAPG_11429T0">
    <property type="protein sequence ID" value="MAPG_11429T0"/>
    <property type="gene ID" value="MAPG_11429"/>
</dbReference>
<feature type="region of interest" description="Disordered" evidence="1">
    <location>
        <begin position="1"/>
        <end position="23"/>
    </location>
</feature>
<sequence length="934" mass="104993">MSRWHTPECGGGDENTRVDSDGLPHCQICKSSPDLPRLLSQLVAESPGLQIPPDEPPGQLNLSWPPTIAYSRSTPTGGAAGSAACDPDVHALSQSAAGANTSVNNDSQPVSAVLESDKPPSPIYPKALSPDEFRLLVLDSCDTPAPGDETTHEWPVHVSLETYRDGDRPEYETVSYTWGGEDDDSSPSKPVYVGPYWDALFQTKNCYEMLRHLRPNRGVRFIWVDAICINQNDLDERAQQVAKMRTIYSNSWRVIVYLGSDIINPVPKRSVYPAKKRLEDLDTSAAGESLLFPDLSLREVLERRYFSRIWVIQELLLSKQICIRIRDMELIIDRSAKPNLFDVDHAGKGCLSWKTTKAPWMAHAAQGTVANPAELLRMTQFSKASDPRDKAFGIMALFHPSLSLVPDYSLSLVRTRVGFAGHILLNGNSPGILLHPGPRHMGQHPSWVPWPSTGDAAWRHPTQSMDESWQSLLVGHYRLRLPIVALSIQPLTEDRPDPGYDWRTGAHIEELSGSLSIRLVHLMPLKTMPVQISRADGFTITRLEAPSQNKQRPFHQQTGTWEFCLVFQDSPYHLDLVPREDHVFMLSPTSHDTGPQFMIMRKALGRPLAFRLVACCHRIFVCCRICHRLASFPPFVHTDTSIARLRRDFIRGIRDTGLFFLINQFFEEPDLGSHLVRLACLIYRGHRMSPAFPLDTIPGRLPSDSAVLCALMAALKMLEPDLTPGILEFQGMDCLELRLSNSGMRGPPDRVRRMLRAMLKAGRNDFVGVPSPIPKIRFWRRGDTWRPKFTRTTPPPPRIYTEIPDSEPDEALEAFIDMIISPADHIFSAYFLVPVLEDIKEYIQGDEEPALKTLARMRQDSLLDTGEVREDSLTMALKWIKALSKEPDSTVDTEGPSSWEADIDPNMLRAFPDWPDDLVEDFGIDGSTYQVTIV</sequence>
<dbReference type="STRING" id="644358.A0A0C4EF90"/>
<gene>
    <name evidence="3" type="ORF">MAPG_11429</name>
</gene>
<evidence type="ECO:0000313" key="4">
    <source>
        <dbReference type="EnsemblFungi" id="MAPG_11429T0"/>
    </source>
</evidence>
<dbReference type="Pfam" id="PF06985">
    <property type="entry name" value="HET"/>
    <property type="match status" value="1"/>
</dbReference>
<reference evidence="4" key="4">
    <citation type="journal article" date="2015" name="G3 (Bethesda)">
        <title>Genome sequences of three phytopathogenic species of the Magnaporthaceae family of fungi.</title>
        <authorList>
            <person name="Okagaki L.H."/>
            <person name="Nunes C.C."/>
            <person name="Sailsbery J."/>
            <person name="Clay B."/>
            <person name="Brown D."/>
            <person name="John T."/>
            <person name="Oh Y."/>
            <person name="Young N."/>
            <person name="Fitzgerald M."/>
            <person name="Haas B.J."/>
            <person name="Zeng Q."/>
            <person name="Young S."/>
            <person name="Adiconis X."/>
            <person name="Fan L."/>
            <person name="Levin J.Z."/>
            <person name="Mitchell T.K."/>
            <person name="Okubara P.A."/>
            <person name="Farman M.L."/>
            <person name="Kohn L.M."/>
            <person name="Birren B."/>
            <person name="Ma L.-J."/>
            <person name="Dean R.A."/>
        </authorList>
    </citation>
    <scope>NUCLEOTIDE SEQUENCE</scope>
    <source>
        <strain evidence="4">ATCC 64411 / 73-15</strain>
    </source>
</reference>
<feature type="region of interest" description="Disordered" evidence="1">
    <location>
        <begin position="99"/>
        <end position="123"/>
    </location>
</feature>
<accession>A0A0C4EF90</accession>
<feature type="domain" description="Heterokaryon incompatibility" evidence="2">
    <location>
        <begin position="171"/>
        <end position="314"/>
    </location>
</feature>
<dbReference type="InterPro" id="IPR052895">
    <property type="entry name" value="HetReg/Transcr_Mod"/>
</dbReference>
<dbReference type="EMBL" id="GL876981">
    <property type="protein sequence ID" value="KLU92484.1"/>
    <property type="molecule type" value="Genomic_DNA"/>
</dbReference>
<feature type="region of interest" description="Disordered" evidence="1">
    <location>
        <begin position="46"/>
        <end position="85"/>
    </location>
</feature>
<dbReference type="PANTHER" id="PTHR24148">
    <property type="entry name" value="ANKYRIN REPEAT DOMAIN-CONTAINING PROTEIN 39 HOMOLOG-RELATED"/>
    <property type="match status" value="1"/>
</dbReference>
<dbReference type="VEuPathDB" id="FungiDB:MAPG_11429"/>
<feature type="compositionally biased region" description="Polar residues" evidence="1">
    <location>
        <begin position="60"/>
        <end position="76"/>
    </location>
</feature>
<reference evidence="3" key="3">
    <citation type="submission" date="2011-03" db="EMBL/GenBank/DDBJ databases">
        <title>Annotation of Magnaporthe poae ATCC 64411.</title>
        <authorList>
            <person name="Ma L.-J."/>
            <person name="Dead R."/>
            <person name="Young S.K."/>
            <person name="Zeng Q."/>
            <person name="Gargeya S."/>
            <person name="Fitzgerald M."/>
            <person name="Haas B."/>
            <person name="Abouelleil A."/>
            <person name="Alvarado L."/>
            <person name="Arachchi H.M."/>
            <person name="Berlin A."/>
            <person name="Brown A."/>
            <person name="Chapman S.B."/>
            <person name="Chen Z."/>
            <person name="Dunbar C."/>
            <person name="Freedman E."/>
            <person name="Gearin G."/>
            <person name="Gellesch M."/>
            <person name="Goldberg J."/>
            <person name="Griggs A."/>
            <person name="Gujja S."/>
            <person name="Heiman D."/>
            <person name="Howarth C."/>
            <person name="Larson L."/>
            <person name="Lui A."/>
            <person name="MacDonald P.J.P."/>
            <person name="Mehta T."/>
            <person name="Montmayeur A."/>
            <person name="Murphy C."/>
            <person name="Neiman D."/>
            <person name="Pearson M."/>
            <person name="Priest M."/>
            <person name="Roberts A."/>
            <person name="Saif S."/>
            <person name="Shea T."/>
            <person name="Shenoy N."/>
            <person name="Sisk P."/>
            <person name="Stolte C."/>
            <person name="Sykes S."/>
            <person name="Yandava C."/>
            <person name="Wortman J."/>
            <person name="Nusbaum C."/>
            <person name="Birren B."/>
        </authorList>
    </citation>
    <scope>NUCLEOTIDE SEQUENCE</scope>
    <source>
        <strain evidence="3">ATCC 64411</strain>
    </source>
</reference>
<dbReference type="PANTHER" id="PTHR24148:SF81">
    <property type="entry name" value="HETEROKARYON INCOMPATIBILITY DOMAIN-CONTAINING PROTEIN"/>
    <property type="match status" value="1"/>
</dbReference>
<dbReference type="eggNOG" id="ENOG502SPDV">
    <property type="taxonomic scope" value="Eukaryota"/>
</dbReference>
<reference evidence="4" key="5">
    <citation type="submission" date="2015-06" db="UniProtKB">
        <authorList>
            <consortium name="EnsemblFungi"/>
        </authorList>
    </citation>
    <scope>IDENTIFICATION</scope>
    <source>
        <strain evidence="4">ATCC 64411</strain>
    </source>
</reference>
<evidence type="ECO:0000313" key="5">
    <source>
        <dbReference type="Proteomes" id="UP000011715"/>
    </source>
</evidence>
<dbReference type="Proteomes" id="UP000011715">
    <property type="component" value="Unassembled WGS sequence"/>
</dbReference>
<feature type="compositionally biased region" description="Polar residues" evidence="1">
    <location>
        <begin position="99"/>
        <end position="110"/>
    </location>
</feature>
<protein>
    <recommendedName>
        <fullName evidence="2">Heterokaryon incompatibility domain-containing protein</fullName>
    </recommendedName>
</protein>
<evidence type="ECO:0000256" key="1">
    <source>
        <dbReference type="SAM" id="MobiDB-lite"/>
    </source>
</evidence>
<proteinExistence type="predicted"/>
<keyword evidence="5" id="KW-1185">Reference proteome</keyword>
<organism evidence="4 5">
    <name type="scientific">Magnaporthiopsis poae (strain ATCC 64411 / 73-15)</name>
    <name type="common">Kentucky bluegrass fungus</name>
    <name type="synonym">Magnaporthe poae</name>
    <dbReference type="NCBI Taxonomy" id="644358"/>
    <lineage>
        <taxon>Eukaryota</taxon>
        <taxon>Fungi</taxon>
        <taxon>Dikarya</taxon>
        <taxon>Ascomycota</taxon>
        <taxon>Pezizomycotina</taxon>
        <taxon>Sordariomycetes</taxon>
        <taxon>Sordariomycetidae</taxon>
        <taxon>Magnaporthales</taxon>
        <taxon>Magnaporthaceae</taxon>
        <taxon>Magnaporthiopsis</taxon>
    </lineage>
</organism>
<name>A0A0C4EF90_MAGP6</name>